<feature type="compositionally biased region" description="Polar residues" evidence="1">
    <location>
        <begin position="40"/>
        <end position="56"/>
    </location>
</feature>
<keyword evidence="3" id="KW-1185">Reference proteome</keyword>
<proteinExistence type="predicted"/>
<comment type="caution">
    <text evidence="2">The sequence shown here is derived from an EMBL/GenBank/DDBJ whole genome shotgun (WGS) entry which is preliminary data.</text>
</comment>
<accession>A0ABN2DMI1</accession>
<evidence type="ECO:0000256" key="1">
    <source>
        <dbReference type="SAM" id="MobiDB-lite"/>
    </source>
</evidence>
<dbReference type="EMBL" id="BAAAOS010000020">
    <property type="protein sequence ID" value="GAA1580645.1"/>
    <property type="molecule type" value="Genomic_DNA"/>
</dbReference>
<name>A0ABN2DMI1_9ACTN</name>
<gene>
    <name evidence="2" type="ORF">GCM10009789_38140</name>
</gene>
<evidence type="ECO:0000313" key="2">
    <source>
        <dbReference type="EMBL" id="GAA1580645.1"/>
    </source>
</evidence>
<reference evidence="2 3" key="1">
    <citation type="journal article" date="2019" name="Int. J. Syst. Evol. Microbiol.">
        <title>The Global Catalogue of Microorganisms (GCM) 10K type strain sequencing project: providing services to taxonomists for standard genome sequencing and annotation.</title>
        <authorList>
            <consortium name="The Broad Institute Genomics Platform"/>
            <consortium name="The Broad Institute Genome Sequencing Center for Infectious Disease"/>
            <person name="Wu L."/>
            <person name="Ma J."/>
        </authorList>
    </citation>
    <scope>NUCLEOTIDE SEQUENCE [LARGE SCALE GENOMIC DNA]</scope>
    <source>
        <strain evidence="2 3">JCM 14969</strain>
    </source>
</reference>
<dbReference type="Proteomes" id="UP001500393">
    <property type="component" value="Unassembled WGS sequence"/>
</dbReference>
<evidence type="ECO:0000313" key="3">
    <source>
        <dbReference type="Proteomes" id="UP001500393"/>
    </source>
</evidence>
<feature type="region of interest" description="Disordered" evidence="1">
    <location>
        <begin position="22"/>
        <end position="56"/>
    </location>
</feature>
<organism evidence="2 3">
    <name type="scientific">Kribbella sancticallisti</name>
    <dbReference type="NCBI Taxonomy" id="460087"/>
    <lineage>
        <taxon>Bacteria</taxon>
        <taxon>Bacillati</taxon>
        <taxon>Actinomycetota</taxon>
        <taxon>Actinomycetes</taxon>
        <taxon>Propionibacteriales</taxon>
        <taxon>Kribbellaceae</taxon>
        <taxon>Kribbella</taxon>
    </lineage>
</organism>
<protein>
    <submittedName>
        <fullName evidence="2">Uncharacterized protein</fullName>
    </submittedName>
</protein>
<sequence length="56" mass="5659">MVVAGVVLVLLLVLMLAGVGGEHGPRRHSGLGSAQAGAVVTTSDFSEPASGTRSWR</sequence>